<proteinExistence type="predicted"/>
<reference evidence="2" key="2">
    <citation type="submission" date="2015-09" db="EMBL/GenBank/DDBJ databases">
        <title>Draft genome sequence of a multidrug-resistant Chryseobacterium indologenes isolate from Malaysia.</title>
        <authorList>
            <person name="Yu C.Y."/>
            <person name="Ang G.Y."/>
            <person name="Chan K.-G."/>
        </authorList>
    </citation>
    <scope>NUCLEOTIDE SEQUENCE [LARGE SCALE GENOMIC DNA]</scope>
    <source>
        <strain evidence="2">CI_885</strain>
    </source>
</reference>
<dbReference type="NCBIfam" id="NF047539">
    <property type="entry name" value="XAC2610_fam"/>
    <property type="match status" value="1"/>
</dbReference>
<reference evidence="1 2" key="1">
    <citation type="journal article" date="2015" name="Genom Data">
        <title>Draft genome sequence of a multidrug-resistant Chryseobacterium indologenes isolate from Malaysia.</title>
        <authorList>
            <person name="Yu C.Y."/>
            <person name="Ang G.Y."/>
            <person name="Cheng H.J."/>
            <person name="Cheong Y.M."/>
            <person name="Yin W.F."/>
            <person name="Chan K.G."/>
        </authorList>
    </citation>
    <scope>NUCLEOTIDE SEQUENCE [LARGE SCALE GENOMIC DNA]</scope>
    <source>
        <strain evidence="1 2">CI_885</strain>
    </source>
</reference>
<accession>A0A0N0ZXN5</accession>
<dbReference type="InterPro" id="IPR028994">
    <property type="entry name" value="Integrin_alpha_N"/>
</dbReference>
<dbReference type="Proteomes" id="UP000037953">
    <property type="component" value="Unassembled WGS sequence"/>
</dbReference>
<dbReference type="OrthoDB" id="670341at2"/>
<evidence type="ECO:0000313" key="1">
    <source>
        <dbReference type="EMBL" id="KPE51867.1"/>
    </source>
</evidence>
<dbReference type="InterPro" id="IPR058087">
    <property type="entry name" value="XAC2610_dom"/>
</dbReference>
<dbReference type="SUPFAM" id="SSF69318">
    <property type="entry name" value="Integrin alpha N-terminal domain"/>
    <property type="match status" value="1"/>
</dbReference>
<dbReference type="AlphaFoldDB" id="A0A0N0ZXN5"/>
<comment type="caution">
    <text evidence="1">The sequence shown here is derived from an EMBL/GenBank/DDBJ whole genome shotgun (WGS) entry which is preliminary data.</text>
</comment>
<evidence type="ECO:0008006" key="3">
    <source>
        <dbReference type="Google" id="ProtNLM"/>
    </source>
</evidence>
<dbReference type="EMBL" id="LJOD01000003">
    <property type="protein sequence ID" value="KPE51867.1"/>
    <property type="molecule type" value="Genomic_DNA"/>
</dbReference>
<evidence type="ECO:0000313" key="2">
    <source>
        <dbReference type="Proteomes" id="UP000037953"/>
    </source>
</evidence>
<dbReference type="PATRIC" id="fig|253.9.peg.2968"/>
<dbReference type="RefSeq" id="WP_062697487.1">
    <property type="nucleotide sequence ID" value="NZ_LJOD01000003.1"/>
</dbReference>
<sequence>MEQTIVELIPVIEISISNEETVNRENNPELKTLHTYGLMEKLRINISWKAPFFIVILFSLFLRAQNNQQIKTDSIYPKENIVVSLTAAKSFDDKTPYYSLTVYKNKKTILKDQVYSKVGEIQFEDFNGDGIKDLLVQNISDVRSNWTYYLYLFDHKNKTFKKVMNFESVKNPVYNPKYKWVESYVVSGTNYLNLYKITGDKVKDLKYTIEDRESVNFEQEYKKAVKKLIR</sequence>
<gene>
    <name evidence="1" type="ORF">AOB46_06475</name>
</gene>
<name>A0A0N0ZXN5_CHRID</name>
<protein>
    <recommendedName>
        <fullName evidence="3">VCBS repeat-containing protein</fullName>
    </recommendedName>
</protein>
<organism evidence="1 2">
    <name type="scientific">Chryseobacterium indologenes</name>
    <name type="common">Flavobacterium indologenes</name>
    <dbReference type="NCBI Taxonomy" id="253"/>
    <lineage>
        <taxon>Bacteria</taxon>
        <taxon>Pseudomonadati</taxon>
        <taxon>Bacteroidota</taxon>
        <taxon>Flavobacteriia</taxon>
        <taxon>Flavobacteriales</taxon>
        <taxon>Weeksellaceae</taxon>
        <taxon>Chryseobacterium group</taxon>
        <taxon>Chryseobacterium</taxon>
    </lineage>
</organism>